<feature type="compositionally biased region" description="Polar residues" evidence="1">
    <location>
        <begin position="895"/>
        <end position="919"/>
    </location>
</feature>
<feature type="compositionally biased region" description="Polar residues" evidence="1">
    <location>
        <begin position="788"/>
        <end position="807"/>
    </location>
</feature>
<feature type="region of interest" description="Disordered" evidence="1">
    <location>
        <begin position="122"/>
        <end position="174"/>
    </location>
</feature>
<keyword evidence="2" id="KW-0812">Transmembrane</keyword>
<keyword evidence="2" id="KW-0472">Membrane</keyword>
<feature type="compositionally biased region" description="Polar residues" evidence="1">
    <location>
        <begin position="553"/>
        <end position="576"/>
    </location>
</feature>
<reference evidence="3 4" key="1">
    <citation type="submission" date="2018-03" db="EMBL/GenBank/DDBJ databases">
        <authorList>
            <person name="Guldener U."/>
        </authorList>
    </citation>
    <scope>NUCLEOTIDE SEQUENCE [LARGE SCALE GENOMIC DNA]</scope>
    <source>
        <strain evidence="3 4">NBRC100155</strain>
    </source>
</reference>
<feature type="region of interest" description="Disordered" evidence="1">
    <location>
        <begin position="302"/>
        <end position="321"/>
    </location>
</feature>
<feature type="compositionally biased region" description="Basic residues" evidence="1">
    <location>
        <begin position="885"/>
        <end position="894"/>
    </location>
</feature>
<dbReference type="Proteomes" id="UP000324022">
    <property type="component" value="Unassembled WGS sequence"/>
</dbReference>
<feature type="compositionally biased region" description="Low complexity" evidence="1">
    <location>
        <begin position="817"/>
        <end position="833"/>
    </location>
</feature>
<name>A0A5C3ECW8_9BASI</name>
<feature type="region of interest" description="Disordered" evidence="1">
    <location>
        <begin position="254"/>
        <end position="289"/>
    </location>
</feature>
<dbReference type="EMBL" id="OOIN01000022">
    <property type="protein sequence ID" value="SPO28278.1"/>
    <property type="molecule type" value="Genomic_DNA"/>
</dbReference>
<feature type="region of interest" description="Disordered" evidence="1">
    <location>
        <begin position="624"/>
        <end position="643"/>
    </location>
</feature>
<feature type="region of interest" description="Disordered" evidence="1">
    <location>
        <begin position="1"/>
        <end position="30"/>
    </location>
</feature>
<feature type="transmembrane region" description="Helical" evidence="2">
    <location>
        <begin position="180"/>
        <end position="203"/>
    </location>
</feature>
<keyword evidence="4" id="KW-1185">Reference proteome</keyword>
<evidence type="ECO:0000313" key="4">
    <source>
        <dbReference type="Proteomes" id="UP000324022"/>
    </source>
</evidence>
<feature type="compositionally biased region" description="Basic and acidic residues" evidence="1">
    <location>
        <begin position="254"/>
        <end position="272"/>
    </location>
</feature>
<evidence type="ECO:0000313" key="3">
    <source>
        <dbReference type="EMBL" id="SPO28278.1"/>
    </source>
</evidence>
<feature type="region of interest" description="Disordered" evidence="1">
    <location>
        <begin position="549"/>
        <end position="578"/>
    </location>
</feature>
<accession>A0A5C3ECW8</accession>
<feature type="region of interest" description="Disordered" evidence="1">
    <location>
        <begin position="470"/>
        <end position="499"/>
    </location>
</feature>
<feature type="region of interest" description="Disordered" evidence="1">
    <location>
        <begin position="759"/>
        <end position="936"/>
    </location>
</feature>
<feature type="compositionally biased region" description="Low complexity" evidence="1">
    <location>
        <begin position="122"/>
        <end position="172"/>
    </location>
</feature>
<organism evidence="3 4">
    <name type="scientific">Ustilago trichophora</name>
    <dbReference type="NCBI Taxonomy" id="86804"/>
    <lineage>
        <taxon>Eukaryota</taxon>
        <taxon>Fungi</taxon>
        <taxon>Dikarya</taxon>
        <taxon>Basidiomycota</taxon>
        <taxon>Ustilaginomycotina</taxon>
        <taxon>Ustilaginomycetes</taxon>
        <taxon>Ustilaginales</taxon>
        <taxon>Ustilaginaceae</taxon>
        <taxon>Ustilago</taxon>
    </lineage>
</organism>
<dbReference type="OrthoDB" id="3361396at2759"/>
<feature type="compositionally biased region" description="Polar residues" evidence="1">
    <location>
        <begin position="861"/>
        <end position="872"/>
    </location>
</feature>
<dbReference type="AlphaFoldDB" id="A0A5C3ECW8"/>
<keyword evidence="2" id="KW-1133">Transmembrane helix</keyword>
<evidence type="ECO:0000256" key="2">
    <source>
        <dbReference type="SAM" id="Phobius"/>
    </source>
</evidence>
<evidence type="ECO:0000256" key="1">
    <source>
        <dbReference type="SAM" id="MobiDB-lite"/>
    </source>
</evidence>
<proteinExistence type="predicted"/>
<feature type="compositionally biased region" description="Polar residues" evidence="1">
    <location>
        <begin position="483"/>
        <end position="499"/>
    </location>
</feature>
<protein>
    <submittedName>
        <fullName evidence="3">Uncharacterized protein</fullName>
    </submittedName>
</protein>
<sequence>MWPGASPAWRKRQPTKPRLGNNVRPPSISSLPISSDSAGAVFNIVDPLIFVKRQLDDEADLGSEGDAAAATPTYNDGLWTPPAATSVAPVTMPAFTATMSLAAVTNADPDTASSALPTTAALRRPSASSLHPASHASPVLSSSSASPSSIASSSSSSAPSTTSKPEKSTSSGSGSGGFKLIYLTPILVFISLLLLFSVFGRMWGRYHHASRVEAARRAKYDKRASRQAKKREMQRIKTMWGYEKTPVLPPEMEAGEHDLHYTDPNAKLKADGDSSFGSSSDAGDENEEKYPGTFKILSLALLGEGSKPEPPQTRSEGERKYDLGVQSNSWLAVKLRRYIGRDEKDLHEDRQRYTVAPTKGARRLRHALSRDRLRNHEAEYEEKTHLSASSPATTLSVGSGEMKAKEFASLDLHQQPYPTSPVRYASLRNHDQDDDPFMDKEGLGWRKPLPPQPKESPFRPALLNFGLRSRSKTYDPISPPPHNTNIDFDTPVKHTSQPQTDGAAGFLPKTFGLGISGVWKTLTNLTSTAQHEEDEESFVGHPYRPHSELVISSDDTPYSNRGYDQTNSPTKQSSQLGRVGTVLQVKPTNQPWMATHHKTMSASAWQEALLASPPNKHPHQVYQPFTHPSPPKSDTISARKEQSLAPRKSLLLHQAISAANDNGQMEGQSPAFTDYSDLVACYSTPSDMVKSPDAPSIRSLPHSAAVATAQKEAAEEMGPREKLARAKTAKYVPYQQSTMGDGVQRSKTASTITTAASSAKLGPGLSRKGTVHHSMLKKEKPQIEVEETNASPSKTAQLYPYTLTQPLRVSKPVDSVPISIPSRASSSPSKPSSPFRPPPNGTGAQLPTSLRIASPEPIPLSHSQTSYRQSLDITHAGFSSFPHPHYPHPQHKLHTSQPSLDSGQTSPPKRTKALSNRPNSESDEEQHNTARGAVLKAKNRSTALAAVDQIVFQSYHAQHNPHLS</sequence>
<gene>
    <name evidence="3" type="ORF">UTRI_04675</name>
</gene>